<proteinExistence type="predicted"/>
<dbReference type="RefSeq" id="WP_344748822.1">
    <property type="nucleotide sequence ID" value="NZ_BAAAWW010000171.1"/>
</dbReference>
<reference evidence="1 2" key="1">
    <citation type="submission" date="2024-09" db="EMBL/GenBank/DDBJ databases">
        <authorList>
            <person name="Sun Q."/>
            <person name="Mori K."/>
        </authorList>
    </citation>
    <scope>NUCLEOTIDE SEQUENCE [LARGE SCALE GENOMIC DNA]</scope>
    <source>
        <strain evidence="1 2">JCM 3028</strain>
    </source>
</reference>
<accession>A0ABV5TIS0</accession>
<evidence type="ECO:0000313" key="1">
    <source>
        <dbReference type="EMBL" id="MFB9677553.1"/>
    </source>
</evidence>
<dbReference type="SUPFAM" id="SSF56784">
    <property type="entry name" value="HAD-like"/>
    <property type="match status" value="1"/>
</dbReference>
<dbReference type="PANTHER" id="PTHR43434">
    <property type="entry name" value="PHOSPHOGLYCOLATE PHOSPHATASE"/>
    <property type="match status" value="1"/>
</dbReference>
<dbReference type="PANTHER" id="PTHR43434:SF1">
    <property type="entry name" value="PHOSPHOGLYCOLATE PHOSPHATASE"/>
    <property type="match status" value="1"/>
</dbReference>
<name>A0ABV5TIS0_9ACTN</name>
<dbReference type="Gene3D" id="3.40.50.1000">
    <property type="entry name" value="HAD superfamily/HAD-like"/>
    <property type="match status" value="1"/>
</dbReference>
<evidence type="ECO:0000313" key="2">
    <source>
        <dbReference type="Proteomes" id="UP001589610"/>
    </source>
</evidence>
<dbReference type="Pfam" id="PF12710">
    <property type="entry name" value="HAD"/>
    <property type="match status" value="1"/>
</dbReference>
<dbReference type="InterPro" id="IPR036412">
    <property type="entry name" value="HAD-like_sf"/>
</dbReference>
<dbReference type="InterPro" id="IPR023198">
    <property type="entry name" value="PGP-like_dom2"/>
</dbReference>
<gene>
    <name evidence="1" type="ORF">ACFFRH_18900</name>
</gene>
<comment type="caution">
    <text evidence="1">The sequence shown here is derived from an EMBL/GenBank/DDBJ whole genome shotgun (WGS) entry which is preliminary data.</text>
</comment>
<dbReference type="InterPro" id="IPR023214">
    <property type="entry name" value="HAD_sf"/>
</dbReference>
<organism evidence="1 2">
    <name type="scientific">Streptosporangium vulgare</name>
    <dbReference type="NCBI Taxonomy" id="46190"/>
    <lineage>
        <taxon>Bacteria</taxon>
        <taxon>Bacillati</taxon>
        <taxon>Actinomycetota</taxon>
        <taxon>Actinomycetes</taxon>
        <taxon>Streptosporangiales</taxon>
        <taxon>Streptosporangiaceae</taxon>
        <taxon>Streptosporangium</taxon>
    </lineage>
</organism>
<sequence length="241" mass="25640">MSSPRTLVLWDIDHTLIDAGGVTADTYDHALHATTGRRMEHPVRVAGRTERAIITEILQTHEVEVSDLLLDSFYVALAEAFVVREAVMRERGRALSGAREVLAVLAEREDVVQSVLTGNTEPVSIGKLTVFGLDGFVDFEVGAYGTDHEDRAALVALAQRRAAGKYGEPFTVRNTVLIGDTPNDVRAGQEGGARAIAVATGFNDASVLGEAGPELVLGDLADTDAVVRAVLGVPDRPGGDR</sequence>
<keyword evidence="2" id="KW-1185">Reference proteome</keyword>
<dbReference type="Proteomes" id="UP001589610">
    <property type="component" value="Unassembled WGS sequence"/>
</dbReference>
<dbReference type="EMBL" id="JBHMBS010000008">
    <property type="protein sequence ID" value="MFB9677553.1"/>
    <property type="molecule type" value="Genomic_DNA"/>
</dbReference>
<keyword evidence="1" id="KW-0378">Hydrolase</keyword>
<dbReference type="InterPro" id="IPR050155">
    <property type="entry name" value="HAD-like_hydrolase_sf"/>
</dbReference>
<dbReference type="Gene3D" id="1.10.150.240">
    <property type="entry name" value="Putative phosphatase, domain 2"/>
    <property type="match status" value="1"/>
</dbReference>
<dbReference type="GO" id="GO:0016787">
    <property type="term" value="F:hydrolase activity"/>
    <property type="evidence" value="ECO:0007669"/>
    <property type="project" value="UniProtKB-KW"/>
</dbReference>
<protein>
    <submittedName>
        <fullName evidence="1">HAD family hydrolase</fullName>
    </submittedName>
</protein>